<dbReference type="EMBL" id="VSRR010015997">
    <property type="protein sequence ID" value="MPC58796.1"/>
    <property type="molecule type" value="Genomic_DNA"/>
</dbReference>
<protein>
    <submittedName>
        <fullName evidence="2">Uncharacterized protein</fullName>
    </submittedName>
</protein>
<reference evidence="2 3" key="1">
    <citation type="submission" date="2019-05" db="EMBL/GenBank/DDBJ databases">
        <title>Another draft genome of Portunus trituberculatus and its Hox gene families provides insights of decapod evolution.</title>
        <authorList>
            <person name="Jeong J.-H."/>
            <person name="Song I."/>
            <person name="Kim S."/>
            <person name="Choi T."/>
            <person name="Kim D."/>
            <person name="Ryu S."/>
            <person name="Kim W."/>
        </authorList>
    </citation>
    <scope>NUCLEOTIDE SEQUENCE [LARGE SCALE GENOMIC DNA]</scope>
    <source>
        <tissue evidence="2">Muscle</tissue>
    </source>
</reference>
<name>A0A5B7GMT7_PORTR</name>
<sequence>MHESEEAESEYQNAWTANVNQQRVAKREIMNAKVRCERKVIQSLREKGVEGGREWYRFLRGKGMHDNENVESLRMIRALVTDKEDMRRVIEEFWEEIGGVGEIFGVREGCVTLERKDTDKMNERISKEEVEKCARGQKNGKAAGPDEIPYQMKKNGGEVMTL</sequence>
<accession>A0A5B7GMT7</accession>
<comment type="caution">
    <text evidence="2">The sequence shown here is derived from an EMBL/GenBank/DDBJ whole genome shotgun (WGS) entry which is preliminary data.</text>
</comment>
<evidence type="ECO:0000313" key="2">
    <source>
        <dbReference type="EMBL" id="MPC58796.1"/>
    </source>
</evidence>
<dbReference type="AlphaFoldDB" id="A0A5B7GMT7"/>
<feature type="region of interest" description="Disordered" evidence="1">
    <location>
        <begin position="132"/>
        <end position="162"/>
    </location>
</feature>
<proteinExistence type="predicted"/>
<keyword evidence="3" id="KW-1185">Reference proteome</keyword>
<organism evidence="2 3">
    <name type="scientific">Portunus trituberculatus</name>
    <name type="common">Swimming crab</name>
    <name type="synonym">Neptunus trituberculatus</name>
    <dbReference type="NCBI Taxonomy" id="210409"/>
    <lineage>
        <taxon>Eukaryota</taxon>
        <taxon>Metazoa</taxon>
        <taxon>Ecdysozoa</taxon>
        <taxon>Arthropoda</taxon>
        <taxon>Crustacea</taxon>
        <taxon>Multicrustacea</taxon>
        <taxon>Malacostraca</taxon>
        <taxon>Eumalacostraca</taxon>
        <taxon>Eucarida</taxon>
        <taxon>Decapoda</taxon>
        <taxon>Pleocyemata</taxon>
        <taxon>Brachyura</taxon>
        <taxon>Eubrachyura</taxon>
        <taxon>Portunoidea</taxon>
        <taxon>Portunidae</taxon>
        <taxon>Portuninae</taxon>
        <taxon>Portunus</taxon>
    </lineage>
</organism>
<evidence type="ECO:0000256" key="1">
    <source>
        <dbReference type="SAM" id="MobiDB-lite"/>
    </source>
</evidence>
<dbReference type="Proteomes" id="UP000324222">
    <property type="component" value="Unassembled WGS sequence"/>
</dbReference>
<gene>
    <name evidence="2" type="ORF">E2C01_052805</name>
</gene>
<evidence type="ECO:0000313" key="3">
    <source>
        <dbReference type="Proteomes" id="UP000324222"/>
    </source>
</evidence>